<reference evidence="3" key="2">
    <citation type="journal article" date="2021" name="Microbiome">
        <title>Successional dynamics and alternative stable states in a saline activated sludge microbial community over 9 years.</title>
        <authorList>
            <person name="Wang Y."/>
            <person name="Ye J."/>
            <person name="Ju F."/>
            <person name="Liu L."/>
            <person name="Boyd J.A."/>
            <person name="Deng Y."/>
            <person name="Parks D.H."/>
            <person name="Jiang X."/>
            <person name="Yin X."/>
            <person name="Woodcroft B.J."/>
            <person name="Tyson G.W."/>
            <person name="Hugenholtz P."/>
            <person name="Polz M.F."/>
            <person name="Zhang T."/>
        </authorList>
    </citation>
    <scope>NUCLEOTIDE SEQUENCE</scope>
    <source>
        <strain evidence="3">HKST-UBA02</strain>
    </source>
</reference>
<reference evidence="3" key="1">
    <citation type="submission" date="2020-04" db="EMBL/GenBank/DDBJ databases">
        <authorList>
            <person name="Zhang T."/>
        </authorList>
    </citation>
    <scope>NUCLEOTIDE SEQUENCE</scope>
    <source>
        <strain evidence="3">HKST-UBA02</strain>
    </source>
</reference>
<keyword evidence="2" id="KW-1133">Transmembrane helix</keyword>
<sequence length="188" mass="20548">MADQNHTNPSEGKKSSVNKIIIAVVAVLFLCGMCGVIGALTGDTSTTTETPVTNQNNSATDTTTDQNETQEIQENTEKAPQINYVVTDIKGFIDEYDNNQISAEKKYTDTYIETTGYIGNISEDILGDVYVTVEPVNDEYYFGTYLQCFVVDDDDVLDLSNGSQITVRGKVGTQDLGIVDLQDCSVVR</sequence>
<dbReference type="AlphaFoldDB" id="A0A955LWC1"/>
<dbReference type="Pfam" id="PF12869">
    <property type="entry name" value="tRNA_anti-like"/>
    <property type="match status" value="1"/>
</dbReference>
<evidence type="ECO:0000313" key="3">
    <source>
        <dbReference type="EMBL" id="MCA9397954.1"/>
    </source>
</evidence>
<proteinExistence type="predicted"/>
<feature type="region of interest" description="Disordered" evidence="1">
    <location>
        <begin position="44"/>
        <end position="77"/>
    </location>
</feature>
<name>A0A955LWC1_UNCKA</name>
<evidence type="ECO:0000256" key="2">
    <source>
        <dbReference type="SAM" id="Phobius"/>
    </source>
</evidence>
<accession>A0A955LWC1</accession>
<dbReference type="Proteomes" id="UP000699691">
    <property type="component" value="Unassembled WGS sequence"/>
</dbReference>
<feature type="transmembrane region" description="Helical" evidence="2">
    <location>
        <begin position="20"/>
        <end position="40"/>
    </location>
</feature>
<evidence type="ECO:0000313" key="4">
    <source>
        <dbReference type="Proteomes" id="UP000699691"/>
    </source>
</evidence>
<evidence type="ECO:0000256" key="1">
    <source>
        <dbReference type="SAM" id="MobiDB-lite"/>
    </source>
</evidence>
<dbReference type="EMBL" id="JAGQKY010000210">
    <property type="protein sequence ID" value="MCA9397954.1"/>
    <property type="molecule type" value="Genomic_DNA"/>
</dbReference>
<keyword evidence="2" id="KW-0812">Transmembrane</keyword>
<comment type="caution">
    <text evidence="3">The sequence shown here is derived from an EMBL/GenBank/DDBJ whole genome shotgun (WGS) entry which is preliminary data.</text>
</comment>
<dbReference type="InterPro" id="IPR024422">
    <property type="entry name" value="Protein_unknown_function_OB"/>
</dbReference>
<feature type="compositionally biased region" description="Low complexity" evidence="1">
    <location>
        <begin position="60"/>
        <end position="73"/>
    </location>
</feature>
<organism evidence="3 4">
    <name type="scientific">candidate division WWE3 bacterium</name>
    <dbReference type="NCBI Taxonomy" id="2053526"/>
    <lineage>
        <taxon>Bacteria</taxon>
        <taxon>Katanobacteria</taxon>
    </lineage>
</organism>
<keyword evidence="2" id="KW-0472">Membrane</keyword>
<feature type="compositionally biased region" description="Polar residues" evidence="1">
    <location>
        <begin position="44"/>
        <end position="59"/>
    </location>
</feature>
<gene>
    <name evidence="3" type="ORF">KC573_03925</name>
</gene>
<evidence type="ECO:0008006" key="5">
    <source>
        <dbReference type="Google" id="ProtNLM"/>
    </source>
</evidence>
<protein>
    <recommendedName>
        <fullName evidence="5">tRNA_anti-like</fullName>
    </recommendedName>
</protein>